<dbReference type="EMBL" id="DAAPGS010000004">
    <property type="protein sequence ID" value="HAD5868241.1"/>
    <property type="molecule type" value="Genomic_DNA"/>
</dbReference>
<keyword evidence="25" id="KW-0540">Nuclease</keyword>
<dbReference type="EMBL" id="DAAOXY010000020">
    <property type="protein sequence ID" value="HAD4195009.1"/>
    <property type="molecule type" value="Genomic_DNA"/>
</dbReference>
<feature type="domain" description="Type I restriction modification DNA specificity" evidence="5">
    <location>
        <begin position="233"/>
        <end position="383"/>
    </location>
</feature>
<dbReference type="EMBL" id="DAAOZP010000006">
    <property type="protein sequence ID" value="HAD4531618.1"/>
    <property type="molecule type" value="Genomic_DNA"/>
</dbReference>
<evidence type="ECO:0000313" key="8">
    <source>
        <dbReference type="EMBL" id="HAD4531618.1"/>
    </source>
</evidence>
<protein>
    <submittedName>
        <fullName evidence="25">Restriction endonuclease subunit S</fullName>
    </submittedName>
</protein>
<dbReference type="EMBL" id="DAAOWE010000006">
    <property type="protein sequence ID" value="HAD5214335.1"/>
    <property type="molecule type" value="Genomic_DNA"/>
</dbReference>
<dbReference type="EMBL" id="DAAPIG010000010">
    <property type="protein sequence ID" value="HAD6237673.1"/>
    <property type="molecule type" value="Genomic_DNA"/>
</dbReference>
<evidence type="ECO:0000313" key="15">
    <source>
        <dbReference type="EMBL" id="HAD5953220.1"/>
    </source>
</evidence>
<evidence type="ECO:0000313" key="24">
    <source>
        <dbReference type="EMBL" id="HAD6375785.1"/>
    </source>
</evidence>
<dbReference type="PANTHER" id="PTHR30408">
    <property type="entry name" value="TYPE-1 RESTRICTION ENZYME ECOKI SPECIFICITY PROTEIN"/>
    <property type="match status" value="1"/>
</dbReference>
<proteinExistence type="inferred from homology"/>
<evidence type="ECO:0000313" key="13">
    <source>
        <dbReference type="EMBL" id="HAD5770615.1"/>
    </source>
</evidence>
<gene>
    <name evidence="7" type="ORF">G1T18_06055</name>
    <name evidence="6" type="ORF">G1T67_17765</name>
    <name evidence="11" type="ORF">G1T76_07270</name>
    <name evidence="9" type="ORF">G1T94_16505</name>
    <name evidence="10" type="ORF">G1U00_08230</name>
    <name evidence="8" type="ORF">G1U03_08870</name>
    <name evidence="19" type="ORF">G1V56_05745</name>
    <name evidence="22" type="ORF">G1V69_07940</name>
    <name evidence="12" type="ORF">G1V77_06925</name>
    <name evidence="20" type="ORF">G1V80_03265</name>
    <name evidence="21" type="ORF">G1V83_07775</name>
    <name evidence="15" type="ORF">G1V84_08500</name>
    <name evidence="13" type="ORF">G1V85_08230</name>
    <name evidence="14" type="ORF">G1V92_05170</name>
    <name evidence="23" type="ORF">G1V98_10970</name>
    <name evidence="18" type="ORF">G1V99_10915</name>
    <name evidence="17" type="ORF">G1W02_05815</name>
    <name evidence="16" type="ORF">G1W08_05750</name>
    <name evidence="24" type="ORF">G1W14_08240</name>
    <name evidence="25" type="ORF">G1W22_07900</name>
</gene>
<dbReference type="InterPro" id="IPR044946">
    <property type="entry name" value="Restrct_endonuc_typeI_TRD_sf"/>
</dbReference>
<dbReference type="EMBL" id="DAAPIT010000006">
    <property type="protein sequence ID" value="HAD6398566.1"/>
    <property type="molecule type" value="Genomic_DNA"/>
</dbReference>
<evidence type="ECO:0000313" key="22">
    <source>
        <dbReference type="EMBL" id="HAD6339986.1"/>
    </source>
</evidence>
<keyword evidence="3" id="KW-0238">DNA-binding</keyword>
<evidence type="ECO:0000313" key="23">
    <source>
        <dbReference type="EMBL" id="HAD6345217.1"/>
    </source>
</evidence>
<dbReference type="EMBL" id="DAAPIH010000004">
    <property type="protein sequence ID" value="HAD6213938.1"/>
    <property type="molecule type" value="Genomic_DNA"/>
</dbReference>
<evidence type="ECO:0000259" key="5">
    <source>
        <dbReference type="Pfam" id="PF01420"/>
    </source>
</evidence>
<evidence type="ECO:0000313" key="12">
    <source>
        <dbReference type="EMBL" id="HAD5747912.1"/>
    </source>
</evidence>
<evidence type="ECO:0000256" key="2">
    <source>
        <dbReference type="ARBA" id="ARBA00022747"/>
    </source>
</evidence>
<reference evidence="25" key="2">
    <citation type="submission" date="2019-01" db="EMBL/GenBank/DDBJ databases">
        <authorList>
            <consortium name="NCBI Pathogen Detection Project"/>
        </authorList>
    </citation>
    <scope>NUCLEOTIDE SEQUENCE</scope>
    <source>
        <strain evidence="25">CT18</strain>
    </source>
</reference>
<dbReference type="AlphaFoldDB" id="A0A718CVE9"/>
<evidence type="ECO:0000313" key="10">
    <source>
        <dbReference type="EMBL" id="HAD4951610.1"/>
    </source>
</evidence>
<evidence type="ECO:0000256" key="4">
    <source>
        <dbReference type="SAM" id="Coils"/>
    </source>
</evidence>
<dbReference type="EMBL" id="DAAPHV010000007">
    <property type="protein sequence ID" value="HAD6339986.1"/>
    <property type="molecule type" value="Genomic_DNA"/>
</dbReference>
<evidence type="ECO:0000313" key="11">
    <source>
        <dbReference type="EMBL" id="HAD5214335.1"/>
    </source>
</evidence>
<dbReference type="EMBL" id="DAAPID010000002">
    <property type="protein sequence ID" value="HAD6303242.1"/>
    <property type="molecule type" value="Genomic_DNA"/>
</dbReference>
<name>A0A718CVE9_SALTI</name>
<dbReference type="EMBL" id="DAAPIJ010000004">
    <property type="protein sequence ID" value="HAD6187194.1"/>
    <property type="molecule type" value="Genomic_DNA"/>
</dbReference>
<organism evidence="25">
    <name type="scientific">Salmonella enterica subsp. enterica serovar Typhi str. CT18</name>
    <dbReference type="NCBI Taxonomy" id="220341"/>
    <lineage>
        <taxon>Bacteria</taxon>
        <taxon>Pseudomonadati</taxon>
        <taxon>Pseudomonadota</taxon>
        <taxon>Gammaproteobacteria</taxon>
        <taxon>Enterobacterales</taxon>
        <taxon>Enterobacteriaceae</taxon>
        <taxon>Salmonella</taxon>
    </lineage>
</organism>
<dbReference type="SUPFAM" id="SSF116734">
    <property type="entry name" value="DNA methylase specificity domain"/>
    <property type="match status" value="2"/>
</dbReference>
<evidence type="ECO:0000256" key="3">
    <source>
        <dbReference type="ARBA" id="ARBA00023125"/>
    </source>
</evidence>
<evidence type="ECO:0000313" key="19">
    <source>
        <dbReference type="EMBL" id="HAD6294786.1"/>
    </source>
</evidence>
<evidence type="ECO:0000313" key="7">
    <source>
        <dbReference type="EMBL" id="HAD4428821.1"/>
    </source>
</evidence>
<dbReference type="Gene3D" id="3.90.220.20">
    <property type="entry name" value="DNA methylase specificity domains"/>
    <property type="match status" value="2"/>
</dbReference>
<dbReference type="EMBL" id="DAAPBL010000006">
    <property type="protein sequence ID" value="HAD4951610.1"/>
    <property type="molecule type" value="Genomic_DNA"/>
</dbReference>
<dbReference type="EMBL" id="DAAPHZ010000007">
    <property type="protein sequence ID" value="HAD6322016.1"/>
    <property type="molecule type" value="Genomic_DNA"/>
</dbReference>
<keyword evidence="4" id="KW-0175">Coiled coil</keyword>
<evidence type="ECO:0000313" key="6">
    <source>
        <dbReference type="EMBL" id="HAD4195009.1"/>
    </source>
</evidence>
<evidence type="ECO:0000313" key="20">
    <source>
        <dbReference type="EMBL" id="HAD6303242.1"/>
    </source>
</evidence>
<dbReference type="PANTHER" id="PTHR30408:SF12">
    <property type="entry name" value="TYPE I RESTRICTION ENZYME MJAVIII SPECIFICITY SUBUNIT"/>
    <property type="match status" value="1"/>
</dbReference>
<dbReference type="EMBL" id="DAAPFU010000006">
    <property type="protein sequence ID" value="HAD5747912.1"/>
    <property type="molecule type" value="Genomic_DNA"/>
</dbReference>
<keyword evidence="2" id="KW-0680">Restriction system</keyword>
<dbReference type="EMBL" id="DAAPGP010000007">
    <property type="protein sequence ID" value="HAD5953220.1"/>
    <property type="molecule type" value="Genomic_DNA"/>
</dbReference>
<keyword evidence="25" id="KW-0255">Endonuclease</keyword>
<evidence type="ECO:0000313" key="16">
    <source>
        <dbReference type="EMBL" id="HAD6187194.1"/>
    </source>
</evidence>
<evidence type="ECO:0000313" key="14">
    <source>
        <dbReference type="EMBL" id="HAD5868241.1"/>
    </source>
</evidence>
<dbReference type="EMBL" id="DAAPHR010000004">
    <property type="protein sequence ID" value="HAD6294786.1"/>
    <property type="molecule type" value="Genomic_DNA"/>
</dbReference>
<evidence type="ECO:0000313" key="21">
    <source>
        <dbReference type="EMBL" id="HAD6322016.1"/>
    </source>
</evidence>
<dbReference type="EMBL" id="DAAPAF010000018">
    <property type="protein sequence ID" value="HAD4712353.1"/>
    <property type="molecule type" value="Genomic_DNA"/>
</dbReference>
<dbReference type="EMBL" id="DAAPIY010000006">
    <property type="protein sequence ID" value="HAD6375785.1"/>
    <property type="molecule type" value="Genomic_DNA"/>
</dbReference>
<dbReference type="GO" id="GO:0009307">
    <property type="term" value="P:DNA restriction-modification system"/>
    <property type="evidence" value="ECO:0007669"/>
    <property type="project" value="UniProtKB-KW"/>
</dbReference>
<accession>A0A718CVE9</accession>
<feature type="coiled-coil region" evidence="4">
    <location>
        <begin position="370"/>
        <end position="397"/>
    </location>
</feature>
<dbReference type="Pfam" id="PF01420">
    <property type="entry name" value="Methylase_S"/>
    <property type="match status" value="2"/>
</dbReference>
<evidence type="ECO:0000313" key="17">
    <source>
        <dbReference type="EMBL" id="HAD6213938.1"/>
    </source>
</evidence>
<feature type="coiled-coil region" evidence="4">
    <location>
        <begin position="171"/>
        <end position="198"/>
    </location>
</feature>
<keyword evidence="25" id="KW-0378">Hydrolase</keyword>
<dbReference type="Gene3D" id="1.10.287.1120">
    <property type="entry name" value="Bipartite methylase S protein"/>
    <property type="match status" value="2"/>
</dbReference>
<dbReference type="CDD" id="cd17267">
    <property type="entry name" value="RMtype1_S_EcoAO83I-TRD1-CR1_like"/>
    <property type="match status" value="1"/>
</dbReference>
<comment type="caution">
    <text evidence="25">The sequence shown here is derived from an EMBL/GenBank/DDBJ whole genome shotgun (WGS) entry which is preliminary data.</text>
</comment>
<dbReference type="GO" id="GO:0004519">
    <property type="term" value="F:endonuclease activity"/>
    <property type="evidence" value="ECO:0007669"/>
    <property type="project" value="UniProtKB-KW"/>
</dbReference>
<feature type="domain" description="Type I restriction modification DNA specificity" evidence="5">
    <location>
        <begin position="33"/>
        <end position="195"/>
    </location>
</feature>
<dbReference type="EMBL" id="DAAPIC010000009">
    <property type="protein sequence ID" value="HAD6345217.1"/>
    <property type="molecule type" value="Genomic_DNA"/>
</dbReference>
<evidence type="ECO:0000313" key="18">
    <source>
        <dbReference type="EMBL" id="HAD6237673.1"/>
    </source>
</evidence>
<dbReference type="InterPro" id="IPR052021">
    <property type="entry name" value="Type-I_RS_S_subunit"/>
</dbReference>
<dbReference type="EMBL" id="DAAOZI010000005">
    <property type="protein sequence ID" value="HAD4428821.1"/>
    <property type="molecule type" value="Genomic_DNA"/>
</dbReference>
<comment type="similarity">
    <text evidence="1">Belongs to the type-I restriction system S methylase family.</text>
</comment>
<dbReference type="InterPro" id="IPR000055">
    <property type="entry name" value="Restrct_endonuc_typeI_TRD"/>
</dbReference>
<dbReference type="EMBL" id="DAAPFZ010000006">
    <property type="protein sequence ID" value="HAD5770615.1"/>
    <property type="molecule type" value="Genomic_DNA"/>
</dbReference>
<evidence type="ECO:0000313" key="25">
    <source>
        <dbReference type="EMBL" id="HAD6398566.1"/>
    </source>
</evidence>
<evidence type="ECO:0000256" key="1">
    <source>
        <dbReference type="ARBA" id="ARBA00010923"/>
    </source>
</evidence>
<sequence length="412" mass="45862">MSGVAEVSPKYLADIATNGVPVGYKQTEVGEIPEDWKVTTVGKVVSITTGNKNTQDKVIDGLYPFFVRSQQVERINTYSFDGEGVLTAGDGVGTGKIFHHIDGKFDFHQRVYLMYNFGDELDGYYFYIYFSNNFYHRIMSMTAKSSVDSVRREMIADMLMVMPPKAEQTAIANALSDVDALISELEKLIAKKQAIKTATMQQLLTGRTRLPQFALREDGTPKGTKPSELGEIPEDWEVAKIGDFAPLQRGFDLPSSSRVDGKYPVVYSNGIVNTHCHFQVKGPGVVTGRSGTLGKVHYVEDDYWPHNTSLWVTKFNGTAPKFIYFVFTYIGFERFASGSGVPTLNRNDAHGYKLVIPTTEAEQTAIATILSDMDAEIQALEQRLSKTRQIKQSMMQELLTGKTRLIKGEAHG</sequence>
<evidence type="ECO:0000313" key="9">
    <source>
        <dbReference type="EMBL" id="HAD4712353.1"/>
    </source>
</evidence>
<reference evidence="25" key="1">
    <citation type="journal article" date="2018" name="Genome Biol.">
        <title>SKESA: strategic k-mer extension for scrupulous assemblies.</title>
        <authorList>
            <person name="Souvorov A."/>
            <person name="Agarwala R."/>
            <person name="Lipman D.J."/>
        </authorList>
    </citation>
    <scope>NUCLEOTIDE SEQUENCE</scope>
    <source>
        <strain evidence="25">CT18</strain>
    </source>
</reference>
<dbReference type="GO" id="GO:0003677">
    <property type="term" value="F:DNA binding"/>
    <property type="evidence" value="ECO:0007669"/>
    <property type="project" value="UniProtKB-KW"/>
</dbReference>